<organism evidence="3 4">
    <name type="scientific">Drechslerella dactyloides</name>
    <name type="common">Nematode-trapping fungus</name>
    <name type="synonym">Arthrobotrys dactyloides</name>
    <dbReference type="NCBI Taxonomy" id="74499"/>
    <lineage>
        <taxon>Eukaryota</taxon>
        <taxon>Fungi</taxon>
        <taxon>Dikarya</taxon>
        <taxon>Ascomycota</taxon>
        <taxon>Pezizomycotina</taxon>
        <taxon>Orbiliomycetes</taxon>
        <taxon>Orbiliales</taxon>
        <taxon>Orbiliaceae</taxon>
        <taxon>Drechslerella</taxon>
    </lineage>
</organism>
<dbReference type="Pfam" id="PF04502">
    <property type="entry name" value="Saf4_Yju2"/>
    <property type="match status" value="1"/>
</dbReference>
<proteinExistence type="inferred from homology"/>
<feature type="region of interest" description="Disordered" evidence="2">
    <location>
        <begin position="270"/>
        <end position="290"/>
    </location>
</feature>
<reference evidence="3" key="1">
    <citation type="submission" date="2023-01" db="EMBL/GenBank/DDBJ databases">
        <title>The chitinases involved in constricting ring structure development in the nematode-trapping fungus Drechslerella dactyloides.</title>
        <authorList>
            <person name="Wang R."/>
            <person name="Zhang L."/>
            <person name="Tang P."/>
            <person name="Li S."/>
            <person name="Liang L."/>
        </authorList>
    </citation>
    <scope>NUCLEOTIDE SEQUENCE</scope>
    <source>
        <strain evidence="3">YMF1.00031</strain>
    </source>
</reference>
<dbReference type="GO" id="GO:0071014">
    <property type="term" value="C:post-mRNA release spliceosomal complex"/>
    <property type="evidence" value="ECO:0007669"/>
    <property type="project" value="TreeGrafter"/>
</dbReference>
<accession>A0AAD6NKE3</accession>
<evidence type="ECO:0000256" key="1">
    <source>
        <dbReference type="ARBA" id="ARBA00005595"/>
    </source>
</evidence>
<sequence>MQGFNMGRYFLHGRSRPSPPPLSIHAKYLPPDWDPSKINWNKQAGKSHALGNRASKLSSQGVLTVRFETPFNIWCAHCEAHIAQGVRFNAEKKKIGNYYTTPIFSFRFKHSVCDGWIEIHTDPKNTTYRVVEGGKRQSEADPDREGVIRIKDPEEAERLENPFAKLEQTAAQKTEKVGHAKRLDELAKLSDRLWEDPYTHSQKVRRIFREEKKARKKVEAESEALRDKHSLAIPLLQETTEDVRLAKLVDFSDGAYEKAVDEAHSRPLFAQADEPAPLKPTGKDGKPMLKKDIAMQQSRERLQKDLRRSTRQKIDPFLHDTFDPSRRDDGAGVGVWLKRRRPKARECRTDDEDAATTIDGVGTVPPEREATSGALGLVEYDSDSDS</sequence>
<evidence type="ECO:0000313" key="3">
    <source>
        <dbReference type="EMBL" id="KAJ6261310.1"/>
    </source>
</evidence>
<gene>
    <name evidence="3" type="ORF">Dda_3979</name>
</gene>
<comment type="similarity">
    <text evidence="1">Belongs to the CWC16 family.</text>
</comment>
<evidence type="ECO:0008006" key="5">
    <source>
        <dbReference type="Google" id="ProtNLM"/>
    </source>
</evidence>
<evidence type="ECO:0000256" key="2">
    <source>
        <dbReference type="SAM" id="MobiDB-lite"/>
    </source>
</evidence>
<dbReference type="PANTHER" id="PTHR12111:SF2">
    <property type="entry name" value="SPLICING FACTOR YJU2B-RELATED"/>
    <property type="match status" value="1"/>
</dbReference>
<dbReference type="AlphaFoldDB" id="A0AAD6NKE3"/>
<dbReference type="GO" id="GO:0005684">
    <property type="term" value="C:U2-type spliceosomal complex"/>
    <property type="evidence" value="ECO:0007669"/>
    <property type="project" value="TreeGrafter"/>
</dbReference>
<protein>
    <recommendedName>
        <fullName evidence="5">Coiled-coil domain-containing protein 130</fullName>
    </recommendedName>
</protein>
<feature type="region of interest" description="Disordered" evidence="2">
    <location>
        <begin position="341"/>
        <end position="386"/>
    </location>
</feature>
<dbReference type="InterPro" id="IPR007590">
    <property type="entry name" value="Saf4/Yju2"/>
</dbReference>
<name>A0AAD6NKE3_DREDA</name>
<dbReference type="Proteomes" id="UP001221413">
    <property type="component" value="Unassembled WGS sequence"/>
</dbReference>
<keyword evidence="4" id="KW-1185">Reference proteome</keyword>
<dbReference type="EMBL" id="JAQGDS010000004">
    <property type="protein sequence ID" value="KAJ6261310.1"/>
    <property type="molecule type" value="Genomic_DNA"/>
</dbReference>
<dbReference type="GO" id="GO:0000398">
    <property type="term" value="P:mRNA splicing, via spliceosome"/>
    <property type="evidence" value="ECO:0007669"/>
    <property type="project" value="InterPro"/>
</dbReference>
<comment type="caution">
    <text evidence="3">The sequence shown here is derived from an EMBL/GenBank/DDBJ whole genome shotgun (WGS) entry which is preliminary data.</text>
</comment>
<dbReference type="PANTHER" id="PTHR12111">
    <property type="entry name" value="SPLICING FACTOR YJU2"/>
    <property type="match status" value="1"/>
</dbReference>
<evidence type="ECO:0000313" key="4">
    <source>
        <dbReference type="Proteomes" id="UP001221413"/>
    </source>
</evidence>
<feature type="compositionally biased region" description="Basic and acidic residues" evidence="2">
    <location>
        <begin position="281"/>
        <end position="290"/>
    </location>
</feature>